<dbReference type="Pfam" id="PF02579">
    <property type="entry name" value="Nitro_FeMo-Co"/>
    <property type="match status" value="1"/>
</dbReference>
<keyword evidence="2" id="KW-0535">Nitrogen fixation</keyword>
<comment type="similarity">
    <text evidence="1">Belongs to the NifX/NifY family.</text>
</comment>
<evidence type="ECO:0000256" key="1">
    <source>
        <dbReference type="ARBA" id="ARBA00010285"/>
    </source>
</evidence>
<reference evidence="5" key="1">
    <citation type="submission" date="2018-06" db="EMBL/GenBank/DDBJ databases">
        <authorList>
            <person name="Zhirakovskaya E."/>
        </authorList>
    </citation>
    <scope>NUCLEOTIDE SEQUENCE</scope>
</reference>
<dbReference type="Gene3D" id="3.30.420.130">
    <property type="entry name" value="Dinitrogenase iron-molybdenum cofactor biosynthesis domain"/>
    <property type="match status" value="1"/>
</dbReference>
<feature type="domain" description="Dinitrogenase iron-molybdenum cofactor biosynthesis" evidence="3">
    <location>
        <begin position="113"/>
        <end position="203"/>
    </location>
</feature>
<dbReference type="SUPFAM" id="SSF53146">
    <property type="entry name" value="Nitrogenase accessory factor-like"/>
    <property type="match status" value="1"/>
</dbReference>
<dbReference type="Gene3D" id="1.10.150.590">
    <property type="entry name" value="Dinitrogenase iron-molybdenum cofactor, N-terminal"/>
    <property type="match status" value="1"/>
</dbReference>
<dbReference type="PANTHER" id="PTHR33937:SF1">
    <property type="entry name" value="IRON-MOLIBDENUM COFACTOR PROCESSING PROTEIN"/>
    <property type="match status" value="1"/>
</dbReference>
<dbReference type="PANTHER" id="PTHR33937">
    <property type="entry name" value="IRON-MOLYBDENUM PROTEIN-RELATED-RELATED"/>
    <property type="match status" value="1"/>
</dbReference>
<dbReference type="InterPro" id="IPR038127">
    <property type="entry name" value="NafY_N_sf"/>
</dbReference>
<dbReference type="Pfam" id="PF16844">
    <property type="entry name" value="DIMCO_N"/>
    <property type="match status" value="1"/>
</dbReference>
<evidence type="ECO:0000256" key="2">
    <source>
        <dbReference type="ARBA" id="ARBA00023231"/>
    </source>
</evidence>
<feature type="domain" description="Dinitrogenase iron-molybdenum cofactor N-terminal" evidence="4">
    <location>
        <begin position="6"/>
        <end position="85"/>
    </location>
</feature>
<evidence type="ECO:0000259" key="3">
    <source>
        <dbReference type="Pfam" id="PF02579"/>
    </source>
</evidence>
<dbReference type="InterPro" id="IPR034169">
    <property type="entry name" value="NifX-like"/>
</dbReference>
<sequence>MSENLLPREIALRIGLAAREIPEIEPANILSVLDDSIGLPPTYENLNSLSVKRLKLAGNGILKNKDSSMLKAALACLKGEKGIEDEELPLITPLNKADMPDSIRVAVASNQAEKLDGHFGSCRRFLIYQISPEEARLIDIRSTENMEVGDEKNDYRADLISDCQILYVCSIGGPAAAKVVKKLIHPIKHVDVVDAQEVLSKLQEIISVAPPPWLAKAMGHSEQARIRFASE</sequence>
<dbReference type="InterPro" id="IPR031763">
    <property type="entry name" value="NafY_N"/>
</dbReference>
<dbReference type="InterPro" id="IPR036105">
    <property type="entry name" value="DiNase_FeMo-co_biosyn_sf"/>
</dbReference>
<evidence type="ECO:0000259" key="4">
    <source>
        <dbReference type="Pfam" id="PF16844"/>
    </source>
</evidence>
<accession>A0A3B1BP17</accession>
<name>A0A3B1BP17_9ZZZZ</name>
<dbReference type="InterPro" id="IPR003731">
    <property type="entry name" value="Di-Nase_FeMo-co_biosynth"/>
</dbReference>
<gene>
    <name evidence="5" type="ORF">MNBD_GAMMA24-1226</name>
</gene>
<dbReference type="CDD" id="cd00853">
    <property type="entry name" value="NifX"/>
    <property type="match status" value="1"/>
</dbReference>
<dbReference type="InterPro" id="IPR051840">
    <property type="entry name" value="NifX/NifY_domain"/>
</dbReference>
<proteinExistence type="inferred from homology"/>
<evidence type="ECO:0000313" key="5">
    <source>
        <dbReference type="EMBL" id="VAX12360.1"/>
    </source>
</evidence>
<protein>
    <submittedName>
        <fullName evidence="5">Nitrogenase cofactor carrier protein NafY</fullName>
    </submittedName>
</protein>
<dbReference type="AlphaFoldDB" id="A0A3B1BP17"/>
<dbReference type="EMBL" id="UOFZ01000034">
    <property type="protein sequence ID" value="VAX12360.1"/>
    <property type="molecule type" value="Genomic_DNA"/>
</dbReference>
<organism evidence="5">
    <name type="scientific">hydrothermal vent metagenome</name>
    <dbReference type="NCBI Taxonomy" id="652676"/>
    <lineage>
        <taxon>unclassified sequences</taxon>
        <taxon>metagenomes</taxon>
        <taxon>ecological metagenomes</taxon>
    </lineage>
</organism>